<reference evidence="8" key="1">
    <citation type="journal article" date="2017" name="Nature">
        <title>Asgard archaea illuminate the origin of eukaryotic cellular complexity.</title>
        <authorList>
            <person name="Zaremba-Niedzwiedzka K."/>
            <person name="Caceres E.F."/>
            <person name="Saw J.H."/>
            <person name="Backstrom D."/>
            <person name="Juzokaite L."/>
            <person name="Vancaester E."/>
            <person name="Seitz K.W."/>
            <person name="Anantharaman K."/>
            <person name="Starnawski P."/>
            <person name="Kjeldsen K.U."/>
            <person name="Scott M.B."/>
            <person name="Nunoura T."/>
            <person name="Banfield J.F."/>
            <person name="Schramm A."/>
            <person name="Baker B.J."/>
            <person name="Spang A."/>
            <person name="Ettema T.J.G."/>
        </authorList>
    </citation>
    <scope>NUCLEOTIDE SEQUENCE</scope>
    <source>
        <strain evidence="8">LCB_4</strain>
    </source>
</reference>
<dbReference type="Pfam" id="PF00121">
    <property type="entry name" value="TIM"/>
    <property type="match status" value="1"/>
</dbReference>
<dbReference type="FunFam" id="3.20.20.70:FF:000223">
    <property type="entry name" value="Triosephosphate isomerase"/>
    <property type="match status" value="1"/>
</dbReference>
<keyword evidence="2 7" id="KW-0312">Gluconeogenesis</keyword>
<keyword evidence="4 7" id="KW-0324">Glycolysis</keyword>
<dbReference type="EC" id="5.3.1.1" evidence="7"/>
<comment type="subcellular location">
    <subcellularLocation>
        <location evidence="7">Cytoplasm</location>
    </subcellularLocation>
</comment>
<feature type="binding site" evidence="7">
    <location>
        <begin position="12"/>
        <end position="14"/>
    </location>
    <ligand>
        <name>substrate</name>
    </ligand>
</feature>
<dbReference type="InterPro" id="IPR035990">
    <property type="entry name" value="TIM_sf"/>
</dbReference>
<feature type="binding site" evidence="7">
    <location>
        <position position="184"/>
    </location>
    <ligand>
        <name>substrate</name>
    </ligand>
</feature>
<dbReference type="GO" id="GO:0006096">
    <property type="term" value="P:glycolytic process"/>
    <property type="evidence" value="ECO:0007669"/>
    <property type="project" value="UniProtKB-UniRule"/>
</dbReference>
<evidence type="ECO:0000313" key="9">
    <source>
        <dbReference type="Proteomes" id="UP000186851"/>
    </source>
</evidence>
<dbReference type="NCBIfam" id="NF003302">
    <property type="entry name" value="PRK04302.1"/>
    <property type="match status" value="1"/>
</dbReference>
<comment type="pathway">
    <text evidence="7">Carbohydrate degradation; glycolysis; D-glyceraldehyde 3-phosphate from glycerone phosphate: step 1/1.</text>
</comment>
<dbReference type="InterPro" id="IPR020861">
    <property type="entry name" value="Triosephosphate_isomerase_AS"/>
</dbReference>
<feature type="binding site" evidence="7">
    <location>
        <begin position="205"/>
        <end position="206"/>
    </location>
    <ligand>
        <name>substrate</name>
    </ligand>
</feature>
<dbReference type="GO" id="GO:0004807">
    <property type="term" value="F:triose-phosphate isomerase activity"/>
    <property type="evidence" value="ECO:0007669"/>
    <property type="project" value="UniProtKB-UniRule"/>
</dbReference>
<dbReference type="KEGG" id="oyw:OdinLCB4_005755"/>
<gene>
    <name evidence="7 8" type="primary">tpiA</name>
    <name evidence="8" type="ORF">OdinLCB4_005755</name>
</gene>
<feature type="active site" description="Electrophile" evidence="7">
    <location>
        <position position="96"/>
    </location>
</feature>
<dbReference type="PROSITE" id="PS51440">
    <property type="entry name" value="TIM_2"/>
    <property type="match status" value="1"/>
</dbReference>
<dbReference type="SUPFAM" id="SSF51351">
    <property type="entry name" value="Triosephosphate isomerase (TIM)"/>
    <property type="match status" value="1"/>
</dbReference>
<proteinExistence type="inferred from homology"/>
<comment type="function">
    <text evidence="7">Involved in the gluconeogenesis. Catalyzes stereospecifically the conversion of dihydroxyacetone phosphate (DHAP) to D-glyceraldehyde-3-phosphate (G3P).</text>
</comment>
<comment type="similarity">
    <text evidence="7">Belongs to the triosephosphate isomerase family.</text>
</comment>
<evidence type="ECO:0000256" key="7">
    <source>
        <dbReference type="HAMAP-Rule" id="MF_00147"/>
    </source>
</evidence>
<dbReference type="PROSITE" id="PS00171">
    <property type="entry name" value="TIM_1"/>
    <property type="match status" value="1"/>
</dbReference>
<comment type="subunit">
    <text evidence="6 7">Homotetramer; dimer of dimers.</text>
</comment>
<accession>A0AAF0D1G7</accession>
<sequence length="227" mass="23763">MVKLKLPIIVVNFKTYLESTGLNALKLAKTCDKISKETGVNIAVAPQIADLYRVSSEVEIPVLAQHVDPIKPGANTGGILMESVKEAGASGFLVNHSEKTLKLSEIDFLINYARNLSMVTLACSNNINVSGAIAALNPDMIAVEPPELIGSGIPVSKAQPEVVTGTVEFIKRINPNVKPLCGAGISSAEDVRAAIKLGTKGVLLASGVVKAKNPEAAVKSLAEALLE</sequence>
<keyword evidence="5 7" id="KW-0413">Isomerase</keyword>
<name>A0AAF0D1G7_ODILC</name>
<dbReference type="EMBL" id="CP091871">
    <property type="protein sequence ID" value="WEU39973.1"/>
    <property type="molecule type" value="Genomic_DNA"/>
</dbReference>
<reference evidence="8" key="2">
    <citation type="journal article" date="2022" name="Nat. Microbiol.">
        <title>A closed Candidatus Odinarchaeum chromosome exposes Asgard archaeal viruses.</title>
        <authorList>
            <person name="Tamarit D."/>
            <person name="Caceres E.F."/>
            <person name="Krupovic M."/>
            <person name="Nijland R."/>
            <person name="Eme L."/>
            <person name="Robinson N.P."/>
            <person name="Ettema T.J.G."/>
        </authorList>
    </citation>
    <scope>NUCLEOTIDE SEQUENCE</scope>
    <source>
        <strain evidence="8">LCB_4</strain>
    </source>
</reference>
<dbReference type="InterPro" id="IPR013785">
    <property type="entry name" value="Aldolase_TIM"/>
</dbReference>
<evidence type="ECO:0000256" key="6">
    <source>
        <dbReference type="ARBA" id="ARBA00044762"/>
    </source>
</evidence>
<dbReference type="Gene3D" id="3.20.20.70">
    <property type="entry name" value="Aldolase class I"/>
    <property type="match status" value="1"/>
</dbReference>
<dbReference type="AlphaFoldDB" id="A0AAF0D1G7"/>
<evidence type="ECO:0000256" key="2">
    <source>
        <dbReference type="ARBA" id="ARBA00022432"/>
    </source>
</evidence>
<comment type="pathway">
    <text evidence="7">Carbohydrate biosynthesis; gluconeogenesis.</text>
</comment>
<protein>
    <recommendedName>
        <fullName evidence="1 7">Triosephosphate isomerase</fullName>
        <shortName evidence="7">TIM</shortName>
        <shortName evidence="7">TPI</shortName>
        <ecNumber evidence="7">5.3.1.1</ecNumber>
    </recommendedName>
    <alternativeName>
        <fullName evidence="7">Triose-phosphate isomerase</fullName>
    </alternativeName>
</protein>
<organism evidence="8 9">
    <name type="scientific">Odinarchaeota yellowstonii (strain LCB_4)</name>
    <dbReference type="NCBI Taxonomy" id="1841599"/>
    <lineage>
        <taxon>Archaea</taxon>
        <taxon>Promethearchaeati</taxon>
        <taxon>Candidatus Odinarchaeota</taxon>
        <taxon>Candidatus Odinarchaeia</taxon>
        <taxon>Candidatus Odinarchaeales</taxon>
        <taxon>Candidatus Odinarchaeaceae</taxon>
        <taxon>Candidatus Odinarchaeum</taxon>
    </lineage>
</organism>
<dbReference type="Proteomes" id="UP000186851">
    <property type="component" value="Chromosome"/>
</dbReference>
<evidence type="ECO:0000313" key="8">
    <source>
        <dbReference type="EMBL" id="WEU39973.1"/>
    </source>
</evidence>
<dbReference type="GO" id="GO:0006094">
    <property type="term" value="P:gluconeogenesis"/>
    <property type="evidence" value="ECO:0007669"/>
    <property type="project" value="UniProtKB-UniRule"/>
</dbReference>
<dbReference type="GO" id="GO:0005737">
    <property type="term" value="C:cytoplasm"/>
    <property type="evidence" value="ECO:0007669"/>
    <property type="project" value="UniProtKB-SubCell"/>
</dbReference>
<evidence type="ECO:0000256" key="5">
    <source>
        <dbReference type="ARBA" id="ARBA00023235"/>
    </source>
</evidence>
<dbReference type="InterPro" id="IPR022891">
    <property type="entry name" value="Triosephosphate_isomerase_arc"/>
</dbReference>
<dbReference type="InterPro" id="IPR000652">
    <property type="entry name" value="Triosephosphate_isomerase"/>
</dbReference>
<evidence type="ECO:0000256" key="1">
    <source>
        <dbReference type="ARBA" id="ARBA00019397"/>
    </source>
</evidence>
<evidence type="ECO:0000256" key="3">
    <source>
        <dbReference type="ARBA" id="ARBA00022490"/>
    </source>
</evidence>
<dbReference type="HAMAP" id="MF_00147_A">
    <property type="entry name" value="TIM_A"/>
    <property type="match status" value="1"/>
</dbReference>
<evidence type="ECO:0000256" key="4">
    <source>
        <dbReference type="ARBA" id="ARBA00023152"/>
    </source>
</evidence>
<dbReference type="CDD" id="cd00311">
    <property type="entry name" value="TIM"/>
    <property type="match status" value="1"/>
</dbReference>
<comment type="catalytic activity">
    <reaction evidence="7">
        <text>D-glyceraldehyde 3-phosphate = dihydroxyacetone phosphate</text>
        <dbReference type="Rhea" id="RHEA:18585"/>
        <dbReference type="ChEBI" id="CHEBI:57642"/>
        <dbReference type="ChEBI" id="CHEBI:59776"/>
        <dbReference type="EC" id="5.3.1.1"/>
    </reaction>
</comment>
<keyword evidence="3 7" id="KW-0963">Cytoplasm</keyword>
<dbReference type="NCBIfam" id="TIGR00419">
    <property type="entry name" value="tim"/>
    <property type="match status" value="1"/>
</dbReference>
<feature type="active site" description="Proton acceptor" evidence="7">
    <location>
        <position position="144"/>
    </location>
</feature>
<feature type="binding site" evidence="7">
    <location>
        <position position="149"/>
    </location>
    <ligand>
        <name>substrate</name>
    </ligand>
</feature>